<accession>A0ABW0FHH8</accession>
<dbReference type="EMBL" id="JBHSLN010000024">
    <property type="protein sequence ID" value="MFC5298071.1"/>
    <property type="molecule type" value="Genomic_DNA"/>
</dbReference>
<dbReference type="SUPFAM" id="SSF56645">
    <property type="entry name" value="Acyl-CoA dehydrogenase NM domain-like"/>
    <property type="match status" value="1"/>
</dbReference>
<dbReference type="GeneID" id="303298003"/>
<protein>
    <submittedName>
        <fullName evidence="2">Acyl-CoA dehydrogenase</fullName>
    </submittedName>
</protein>
<dbReference type="Gene3D" id="2.40.110.10">
    <property type="entry name" value="Butyryl-CoA Dehydrogenase, subunit A, domain 2"/>
    <property type="match status" value="1"/>
</dbReference>
<proteinExistence type="predicted"/>
<dbReference type="Proteomes" id="UP001595937">
    <property type="component" value="Unassembled WGS sequence"/>
</dbReference>
<dbReference type="InterPro" id="IPR046373">
    <property type="entry name" value="Acyl-CoA_Oxase/DH_mid-dom_sf"/>
</dbReference>
<dbReference type="InterPro" id="IPR009100">
    <property type="entry name" value="AcylCoA_DH/oxidase_NM_dom_sf"/>
</dbReference>
<evidence type="ECO:0000256" key="1">
    <source>
        <dbReference type="SAM" id="MobiDB-lite"/>
    </source>
</evidence>
<feature type="region of interest" description="Disordered" evidence="1">
    <location>
        <begin position="358"/>
        <end position="389"/>
    </location>
</feature>
<keyword evidence="3" id="KW-1185">Reference proteome</keyword>
<comment type="caution">
    <text evidence="2">The sequence shown here is derived from an EMBL/GenBank/DDBJ whole genome shotgun (WGS) entry which is preliminary data.</text>
</comment>
<name>A0ABW0FHH8_9MICO</name>
<reference evidence="3" key="1">
    <citation type="journal article" date="2019" name="Int. J. Syst. Evol. Microbiol.">
        <title>The Global Catalogue of Microorganisms (GCM) 10K type strain sequencing project: providing services to taxonomists for standard genome sequencing and annotation.</title>
        <authorList>
            <consortium name="The Broad Institute Genomics Platform"/>
            <consortium name="The Broad Institute Genome Sequencing Center for Infectious Disease"/>
            <person name="Wu L."/>
            <person name="Ma J."/>
        </authorList>
    </citation>
    <scope>NUCLEOTIDE SEQUENCE [LARGE SCALE GENOMIC DNA]</scope>
    <source>
        <strain evidence="3">CGMCC 1.16455</strain>
    </source>
</reference>
<gene>
    <name evidence="2" type="ORF">ACFPK8_11165</name>
</gene>
<organism evidence="2 3">
    <name type="scientific">Brachybacterium tyrofermentans</name>
    <dbReference type="NCBI Taxonomy" id="47848"/>
    <lineage>
        <taxon>Bacteria</taxon>
        <taxon>Bacillati</taxon>
        <taxon>Actinomycetota</taxon>
        <taxon>Actinomycetes</taxon>
        <taxon>Micrococcales</taxon>
        <taxon>Dermabacteraceae</taxon>
        <taxon>Brachybacterium</taxon>
    </lineage>
</organism>
<evidence type="ECO:0000313" key="2">
    <source>
        <dbReference type="EMBL" id="MFC5298071.1"/>
    </source>
</evidence>
<sequence>MTSAVVTEERSGLGLAALPPSVGAVVDDVGAQAGAVDRGDADLWDGLRDLGEQGLLTAPLPLVVELAHSLARRCTATSFSLWGHRSAVEYHEATGVPLPAGADVGTVALASGMAPAFKEEAGLGEIPLELTDGADGSLSVTGVLPWCSNLRPGAWIVAPVRGAGDRRAIIRFARDADGVTVKPLTGLTALDGTSSGVVLLDDVRIPAGDVLTEDLPAFRDRVRAPFLLIQTGMCLGLAGAALDAAESAADEASWHVLAEEFRQATAGWATLRAELVRTVEQATAASVGEAERVPPRDLVSVRLESALLAGRATRLEQKVVGGRGYALGSDTSRRAREAAFLPVQSPTETHLRHLLAAEPELPTAPPDLSAAAPDLRAAEPGASGTGDPA</sequence>
<dbReference type="RefSeq" id="WP_343924889.1">
    <property type="nucleotide sequence ID" value="NZ_BAAAIR010000043.1"/>
</dbReference>
<evidence type="ECO:0000313" key="3">
    <source>
        <dbReference type="Proteomes" id="UP001595937"/>
    </source>
</evidence>
<feature type="compositionally biased region" description="Low complexity" evidence="1">
    <location>
        <begin position="358"/>
        <end position="382"/>
    </location>
</feature>